<dbReference type="VEuPathDB" id="FungiDB:H257_02973"/>
<gene>
    <name evidence="3" type="ORF">B5M09_010600</name>
    <name evidence="1" type="ORF">DYB35_006760</name>
    <name evidence="2" type="ORF">DYB37_006840</name>
</gene>
<accession>A0A3R7C5N4</accession>
<proteinExistence type="predicted"/>
<dbReference type="AlphaFoldDB" id="A0A3R7C5N4"/>
<evidence type="ECO:0000313" key="1">
    <source>
        <dbReference type="EMBL" id="RHY97743.1"/>
    </source>
</evidence>
<keyword evidence="4" id="KW-1185">Reference proteome</keyword>
<name>A0A3R7C5N4_APHAT</name>
<dbReference type="EMBL" id="QUTG01002072">
    <property type="protein sequence ID" value="RHY97743.1"/>
    <property type="molecule type" value="Genomic_DNA"/>
</dbReference>
<dbReference type="EMBL" id="MZMZ02002817">
    <property type="protein sequence ID" value="RQM24031.1"/>
    <property type="molecule type" value="Genomic_DNA"/>
</dbReference>
<dbReference type="Pfam" id="PF05176">
    <property type="entry name" value="ATP-synt_10"/>
    <property type="match status" value="1"/>
</dbReference>
<dbReference type="GO" id="GO:0005743">
    <property type="term" value="C:mitochondrial inner membrane"/>
    <property type="evidence" value="ECO:0007669"/>
    <property type="project" value="TreeGrafter"/>
</dbReference>
<dbReference type="GO" id="GO:0033615">
    <property type="term" value="P:mitochondrial proton-transporting ATP synthase complex assembly"/>
    <property type="evidence" value="ECO:0007669"/>
    <property type="project" value="TreeGrafter"/>
</dbReference>
<comment type="caution">
    <text evidence="2">The sequence shown here is derived from an EMBL/GenBank/DDBJ whole genome shotgun (WGS) entry which is preliminary data.</text>
</comment>
<dbReference type="PANTHER" id="PTHR28106:SF1">
    <property type="entry name" value="MITOCHONDRIAL ATPASE COMPLEX SUBUNIT ATP10"/>
    <property type="match status" value="1"/>
</dbReference>
<dbReference type="InterPro" id="IPR007849">
    <property type="entry name" value="ATP10"/>
</dbReference>
<reference evidence="3 4" key="1">
    <citation type="submission" date="2018-07" db="EMBL/GenBank/DDBJ databases">
        <title>Annotation of Aphanomyces astaci genome assembly.</title>
        <authorList>
            <person name="Studholme D.J."/>
        </authorList>
    </citation>
    <scope>NUCLEOTIDE SEQUENCE [LARGE SCALE GENOMIC DNA]</scope>
    <source>
        <strain evidence="3">Pc</strain>
    </source>
</reference>
<dbReference type="Proteomes" id="UP000284702">
    <property type="component" value="Unassembled WGS sequence"/>
</dbReference>
<organism evidence="2 5">
    <name type="scientific">Aphanomyces astaci</name>
    <name type="common">Crayfish plague agent</name>
    <dbReference type="NCBI Taxonomy" id="112090"/>
    <lineage>
        <taxon>Eukaryota</taxon>
        <taxon>Sar</taxon>
        <taxon>Stramenopiles</taxon>
        <taxon>Oomycota</taxon>
        <taxon>Saprolegniomycetes</taxon>
        <taxon>Saprolegniales</taxon>
        <taxon>Verrucalvaceae</taxon>
        <taxon>Aphanomyces</taxon>
    </lineage>
</organism>
<dbReference type="Proteomes" id="UP000285430">
    <property type="component" value="Unassembled WGS sequence"/>
</dbReference>
<evidence type="ECO:0000313" key="6">
    <source>
        <dbReference type="Proteomes" id="UP000285712"/>
    </source>
</evidence>
<protein>
    <submittedName>
        <fullName evidence="2">Uncharacterized protein</fullName>
    </submittedName>
</protein>
<dbReference type="PANTHER" id="PTHR28106">
    <property type="entry name" value="MITOCHONDRIAL ATPASE COMPLEX SUBUNIT ATP10"/>
    <property type="match status" value="1"/>
</dbReference>
<evidence type="ECO:0000313" key="5">
    <source>
        <dbReference type="Proteomes" id="UP000285430"/>
    </source>
</evidence>
<evidence type="ECO:0000313" key="4">
    <source>
        <dbReference type="Proteomes" id="UP000284702"/>
    </source>
</evidence>
<evidence type="ECO:0000313" key="2">
    <source>
        <dbReference type="EMBL" id="RHZ15679.1"/>
    </source>
</evidence>
<reference evidence="5 6" key="2">
    <citation type="submission" date="2018-08" db="EMBL/GenBank/DDBJ databases">
        <title>Aphanomyces genome sequencing and annotation.</title>
        <authorList>
            <person name="Minardi D."/>
            <person name="Oidtmann B."/>
            <person name="Van Der Giezen M."/>
            <person name="Studholme D.J."/>
        </authorList>
    </citation>
    <scope>NUCLEOTIDE SEQUENCE [LARGE SCALE GENOMIC DNA]</scope>
    <source>
        <strain evidence="2 5">Da</strain>
        <strain evidence="1 6">Sv</strain>
    </source>
</reference>
<sequence>MIRVGPLKYKADKSVVENWRVAMKTMDEMMQDIDAKKPKVYMPNKFKEMKEYNDTDGKVVVSKMELTPVAQAPEVPSLKVQNLNGSDYDVKNLTGGKLTLLLTCFKNSGFDNLAGWRQAFENALGEDNSMVQIVQLNIIEEWYVRLFPGMIRKGLRTKVPESQYGLTLVYYGECNEFRAAMDMTNTFVGYVQLVDAKGRVRWTAAGNITPEESTVMTLLTSKILAEINVLSTLTNEILRDDLKIWAYGHRVKLLRAIHVVVLPPTNLPEIPKVGRRRFYNSKVGRDIRLNSTYPHRVLSGPKGSCVMCFSDSTSGRRRELTTTKKCLTCQVHLCAKTFGEYTTSCFEAFHEQDTLDMRARPPPRPRVMYILPNWDPAKDSYESLKRENLRMQLQHQS</sequence>
<dbReference type="Proteomes" id="UP000285712">
    <property type="component" value="Unassembled WGS sequence"/>
</dbReference>
<dbReference type="EMBL" id="QUTH01004076">
    <property type="protein sequence ID" value="RHZ15679.1"/>
    <property type="molecule type" value="Genomic_DNA"/>
</dbReference>
<evidence type="ECO:0000313" key="3">
    <source>
        <dbReference type="EMBL" id="RQM24031.1"/>
    </source>
</evidence>